<dbReference type="HOGENOM" id="CLU_2397641_0_0_4"/>
<sequence>MQIAAPVDFAIGSPGIHVGRGLKLPLINASRRDLAGSPGIHVGRGLKLVSTGNCAPSWLGSPGIHVGRGLKHKGGYARVDDLQDRPAFMSGAD</sequence>
<name>Q21RJ4_ALBFT</name>
<protein>
    <submittedName>
        <fullName evidence="1">Uncharacterized protein</fullName>
    </submittedName>
</protein>
<evidence type="ECO:0000313" key="1">
    <source>
        <dbReference type="EMBL" id="ABD71609.1"/>
    </source>
</evidence>
<keyword evidence="2" id="KW-1185">Reference proteome</keyword>
<gene>
    <name evidence="1" type="ordered locus">Rfer_3910</name>
</gene>
<dbReference type="Proteomes" id="UP000008332">
    <property type="component" value="Chromosome"/>
</dbReference>
<accession>Q21RJ4</accession>
<dbReference type="EMBL" id="CP000267">
    <property type="protein sequence ID" value="ABD71609.1"/>
    <property type="molecule type" value="Genomic_DNA"/>
</dbReference>
<dbReference type="KEGG" id="rfr:Rfer_3910"/>
<reference evidence="2" key="1">
    <citation type="submission" date="2006-02" db="EMBL/GenBank/DDBJ databases">
        <title>Complete sequence of chromosome of Rhodoferax ferrireducens DSM 15236.</title>
        <authorList>
            <person name="Copeland A."/>
            <person name="Lucas S."/>
            <person name="Lapidus A."/>
            <person name="Barry K."/>
            <person name="Detter J.C."/>
            <person name="Glavina del Rio T."/>
            <person name="Hammon N."/>
            <person name="Israni S."/>
            <person name="Pitluck S."/>
            <person name="Brettin T."/>
            <person name="Bruce D."/>
            <person name="Han C."/>
            <person name="Tapia R."/>
            <person name="Gilna P."/>
            <person name="Kiss H."/>
            <person name="Schmutz J."/>
            <person name="Larimer F."/>
            <person name="Land M."/>
            <person name="Kyrpides N."/>
            <person name="Ivanova N."/>
            <person name="Richardson P."/>
        </authorList>
    </citation>
    <scope>NUCLEOTIDE SEQUENCE [LARGE SCALE GENOMIC DNA]</scope>
    <source>
        <strain evidence="2">ATCC BAA-621 / DSM 15236 / T118</strain>
    </source>
</reference>
<evidence type="ECO:0000313" key="2">
    <source>
        <dbReference type="Proteomes" id="UP000008332"/>
    </source>
</evidence>
<dbReference type="AlphaFoldDB" id="Q21RJ4"/>
<organism evidence="1 2">
    <name type="scientific">Albidiferax ferrireducens (strain ATCC BAA-621 / DSM 15236 / T118)</name>
    <name type="common">Rhodoferax ferrireducens</name>
    <dbReference type="NCBI Taxonomy" id="338969"/>
    <lineage>
        <taxon>Bacteria</taxon>
        <taxon>Pseudomonadati</taxon>
        <taxon>Pseudomonadota</taxon>
        <taxon>Betaproteobacteria</taxon>
        <taxon>Burkholderiales</taxon>
        <taxon>Comamonadaceae</taxon>
        <taxon>Rhodoferax</taxon>
    </lineage>
</organism>
<proteinExistence type="predicted"/>